<name>A0ABP7B153_9PSEU</name>
<protein>
    <submittedName>
        <fullName evidence="2">Uncharacterized protein</fullName>
    </submittedName>
</protein>
<proteinExistence type="predicted"/>
<accession>A0ABP7B153</accession>
<feature type="compositionally biased region" description="Basic and acidic residues" evidence="1">
    <location>
        <begin position="45"/>
        <end position="61"/>
    </location>
</feature>
<keyword evidence="3" id="KW-1185">Reference proteome</keyword>
<comment type="caution">
    <text evidence="2">The sequence shown here is derived from an EMBL/GenBank/DDBJ whole genome shotgun (WGS) entry which is preliminary data.</text>
</comment>
<sequence length="135" mass="14983">MLARAALGHDPVLQRFPATRAQLGQQRVQQRGADALPAVPRVHRDRADRQPRPQSHRRDAHDLAITQCDEPDELAEVGTGLPQRRDDPVPARRGFAGMVDGLGRDPHVRVTAESGGLVQVEWFDLQHVVQVRTGE</sequence>
<feature type="region of interest" description="Disordered" evidence="1">
    <location>
        <begin position="30"/>
        <end position="61"/>
    </location>
</feature>
<evidence type="ECO:0000256" key="1">
    <source>
        <dbReference type="SAM" id="MobiDB-lite"/>
    </source>
</evidence>
<dbReference type="Proteomes" id="UP001500711">
    <property type="component" value="Unassembled WGS sequence"/>
</dbReference>
<feature type="region of interest" description="Disordered" evidence="1">
    <location>
        <begin position="78"/>
        <end position="105"/>
    </location>
</feature>
<dbReference type="EMBL" id="BAABBE010000008">
    <property type="protein sequence ID" value="GAA3644753.1"/>
    <property type="molecule type" value="Genomic_DNA"/>
</dbReference>
<evidence type="ECO:0000313" key="3">
    <source>
        <dbReference type="Proteomes" id="UP001500711"/>
    </source>
</evidence>
<reference evidence="3" key="1">
    <citation type="journal article" date="2019" name="Int. J. Syst. Evol. Microbiol.">
        <title>The Global Catalogue of Microorganisms (GCM) 10K type strain sequencing project: providing services to taxonomists for standard genome sequencing and annotation.</title>
        <authorList>
            <consortium name="The Broad Institute Genomics Platform"/>
            <consortium name="The Broad Institute Genome Sequencing Center for Infectious Disease"/>
            <person name="Wu L."/>
            <person name="Ma J."/>
        </authorList>
    </citation>
    <scope>NUCLEOTIDE SEQUENCE [LARGE SCALE GENOMIC DNA]</scope>
    <source>
        <strain evidence="3">JCM 17494</strain>
    </source>
</reference>
<gene>
    <name evidence="2" type="ORF">GCM10022267_34300</name>
</gene>
<organism evidence="2 3">
    <name type="scientific">Lentzea roselyniae</name>
    <dbReference type="NCBI Taxonomy" id="531940"/>
    <lineage>
        <taxon>Bacteria</taxon>
        <taxon>Bacillati</taxon>
        <taxon>Actinomycetota</taxon>
        <taxon>Actinomycetes</taxon>
        <taxon>Pseudonocardiales</taxon>
        <taxon>Pseudonocardiaceae</taxon>
        <taxon>Lentzea</taxon>
    </lineage>
</organism>
<evidence type="ECO:0000313" key="2">
    <source>
        <dbReference type="EMBL" id="GAA3644753.1"/>
    </source>
</evidence>